<dbReference type="Gene3D" id="2.30.40.10">
    <property type="entry name" value="Urease, subunit C, domain 1"/>
    <property type="match status" value="1"/>
</dbReference>
<dbReference type="InterPro" id="IPR032466">
    <property type="entry name" value="Metal_Hydrolase"/>
</dbReference>
<name>A0A507CKZ8_9FUNG</name>
<dbReference type="Gene3D" id="3.20.20.140">
    <property type="entry name" value="Metal-dependent hydrolases"/>
    <property type="match status" value="1"/>
</dbReference>
<dbReference type="FunFam" id="3.20.20.140:FF:000014">
    <property type="entry name" value="5-methylthioadenosine/S-adenosylhomocysteine deaminase"/>
    <property type="match status" value="1"/>
</dbReference>
<dbReference type="PANTHER" id="PTHR43794">
    <property type="entry name" value="AMINOHYDROLASE SSNA-RELATED"/>
    <property type="match status" value="1"/>
</dbReference>
<dbReference type="InterPro" id="IPR006680">
    <property type="entry name" value="Amidohydro-rel"/>
</dbReference>
<keyword evidence="6" id="KW-1185">Reference proteome</keyword>
<dbReference type="SUPFAM" id="SSF51338">
    <property type="entry name" value="Composite domain of metallo-dependent hydrolases"/>
    <property type="match status" value="2"/>
</dbReference>
<dbReference type="EMBL" id="QEAN01000311">
    <property type="protein sequence ID" value="TPX40481.1"/>
    <property type="molecule type" value="Genomic_DNA"/>
</dbReference>
<reference evidence="5 6" key="1">
    <citation type="journal article" date="2019" name="Sci. Rep.">
        <title>Comparative genomics of chytrid fungi reveal insights into the obligate biotrophic and pathogenic lifestyle of Synchytrium endobioticum.</title>
        <authorList>
            <person name="van de Vossenberg B.T.L.H."/>
            <person name="Warris S."/>
            <person name="Nguyen H.D.T."/>
            <person name="van Gent-Pelzer M.P.E."/>
            <person name="Joly D.L."/>
            <person name="van de Geest H.C."/>
            <person name="Bonants P.J.M."/>
            <person name="Smith D.S."/>
            <person name="Levesque C.A."/>
            <person name="van der Lee T.A.J."/>
        </authorList>
    </citation>
    <scope>NUCLEOTIDE SEQUENCE [LARGE SCALE GENOMIC DNA]</scope>
    <source>
        <strain evidence="5 6">MB42</strain>
    </source>
</reference>
<organism evidence="5 6">
    <name type="scientific">Synchytrium endobioticum</name>
    <dbReference type="NCBI Taxonomy" id="286115"/>
    <lineage>
        <taxon>Eukaryota</taxon>
        <taxon>Fungi</taxon>
        <taxon>Fungi incertae sedis</taxon>
        <taxon>Chytridiomycota</taxon>
        <taxon>Chytridiomycota incertae sedis</taxon>
        <taxon>Chytridiomycetes</taxon>
        <taxon>Synchytriales</taxon>
        <taxon>Synchytriaceae</taxon>
        <taxon>Synchytrium</taxon>
    </lineage>
</organism>
<dbReference type="STRING" id="286115.A0A507CKZ8"/>
<keyword evidence="1" id="KW-0479">Metal-binding</keyword>
<dbReference type="GO" id="GO:0016814">
    <property type="term" value="F:hydrolase activity, acting on carbon-nitrogen (but not peptide) bonds, in cyclic amidines"/>
    <property type="evidence" value="ECO:0007669"/>
    <property type="project" value="UniProtKB-ARBA"/>
</dbReference>
<dbReference type="AlphaFoldDB" id="A0A507CKZ8"/>
<dbReference type="Proteomes" id="UP000317494">
    <property type="component" value="Unassembled WGS sequence"/>
</dbReference>
<evidence type="ECO:0000256" key="2">
    <source>
        <dbReference type="ARBA" id="ARBA00022801"/>
    </source>
</evidence>
<dbReference type="GO" id="GO:0046872">
    <property type="term" value="F:metal ion binding"/>
    <property type="evidence" value="ECO:0007669"/>
    <property type="project" value="UniProtKB-KW"/>
</dbReference>
<dbReference type="GO" id="GO:0019239">
    <property type="term" value="F:deaminase activity"/>
    <property type="evidence" value="ECO:0007669"/>
    <property type="project" value="UniProtKB-ARBA"/>
</dbReference>
<comment type="caution">
    <text evidence="5">The sequence shown here is derived from an EMBL/GenBank/DDBJ whole genome shotgun (WGS) entry which is preliminary data.</text>
</comment>
<evidence type="ECO:0000256" key="3">
    <source>
        <dbReference type="ARBA" id="ARBA00022833"/>
    </source>
</evidence>
<dbReference type="CDD" id="cd01298">
    <property type="entry name" value="ATZ_TRZ_like"/>
    <property type="match status" value="1"/>
</dbReference>
<protein>
    <recommendedName>
        <fullName evidence="4">Amidohydrolase-related domain-containing protein</fullName>
    </recommendedName>
</protein>
<dbReference type="InterPro" id="IPR011059">
    <property type="entry name" value="Metal-dep_hydrolase_composite"/>
</dbReference>
<dbReference type="Pfam" id="PF01979">
    <property type="entry name" value="Amidohydro_1"/>
    <property type="match status" value="1"/>
</dbReference>
<sequence length="554" mass="60530">MYTPIRDSEFSTKGHGEVEAEDLTLSGDAMIEVKGGHVLMGNLVSYSSTIPPAISGSFTSQVVMPSTINCRLFIASFYKAYARVLIFSQKHHLHYIMEDTRSHVYVIYRNIAFLYTGEVDIEDAAIVVKKNVIEWVGCKHELPAVYTKHTKFIDCKDLVIIPGLVNTHHHMYQSLTRGVAIDSSLFNWLEELFPVWAKMTSKDVYAGVKLSMAELILSGCTTSSDHHYIYPNDVTLDDTIEAAVDIGIRFHPTRGFMTLGKSEGGLPPDELIETTEAALKDAARLINQYHDSNPYSMIRIGIAPVSPFSVDKNAMIEAAILAKSHPAVGLHTHVAENDQDVDYCLDKFGCRPGEYLNQCLWDSENIWAAHCVKLNQEEIKQFSKNGIGVAHCPGSNARLASGIAPVREMVDQGVKVGFGVDGSASNDSGSLLETVRWALLIQRAKLNDAEGMGVREAIQIASAGGASVLGRSSDLGLIKAGFAADFVGWKIRGNVGMSGCGDAVAALVLTTPGKVTLSVINGRMIVMDGQLLSCDLEELVEEHSRRARMMQARH</sequence>
<keyword evidence="3" id="KW-0862">Zinc</keyword>
<evidence type="ECO:0000256" key="1">
    <source>
        <dbReference type="ARBA" id="ARBA00022723"/>
    </source>
</evidence>
<keyword evidence="2" id="KW-0378">Hydrolase</keyword>
<proteinExistence type="predicted"/>
<evidence type="ECO:0000313" key="5">
    <source>
        <dbReference type="EMBL" id="TPX40481.1"/>
    </source>
</evidence>
<dbReference type="SUPFAM" id="SSF51556">
    <property type="entry name" value="Metallo-dependent hydrolases"/>
    <property type="match status" value="1"/>
</dbReference>
<accession>A0A507CKZ8</accession>
<evidence type="ECO:0000313" key="6">
    <source>
        <dbReference type="Proteomes" id="UP000317494"/>
    </source>
</evidence>
<dbReference type="NCBIfam" id="NF006055">
    <property type="entry name" value="PRK08203.1"/>
    <property type="match status" value="1"/>
</dbReference>
<dbReference type="VEuPathDB" id="FungiDB:SeMB42_g05972"/>
<feature type="domain" description="Amidohydrolase-related" evidence="4">
    <location>
        <begin position="159"/>
        <end position="524"/>
    </location>
</feature>
<dbReference type="PANTHER" id="PTHR43794:SF11">
    <property type="entry name" value="AMIDOHYDROLASE-RELATED DOMAIN-CONTAINING PROTEIN"/>
    <property type="match status" value="1"/>
</dbReference>
<gene>
    <name evidence="5" type="ORF">SeMB42_g05972</name>
</gene>
<dbReference type="InterPro" id="IPR050287">
    <property type="entry name" value="MTA/SAH_deaminase"/>
</dbReference>
<evidence type="ECO:0000259" key="4">
    <source>
        <dbReference type="Pfam" id="PF01979"/>
    </source>
</evidence>